<reference evidence="2" key="1">
    <citation type="journal article" date="2023" name="G3 (Bethesda)">
        <title>A reference genome for the long-term kleptoplast-retaining sea slug Elysia crispata morphotype clarki.</title>
        <authorList>
            <person name="Eastman K.E."/>
            <person name="Pendleton A.L."/>
            <person name="Shaikh M.A."/>
            <person name="Suttiyut T."/>
            <person name="Ogas R."/>
            <person name="Tomko P."/>
            <person name="Gavelis G."/>
            <person name="Widhalm J.R."/>
            <person name="Wisecaver J.H."/>
        </authorList>
    </citation>
    <scope>NUCLEOTIDE SEQUENCE</scope>
    <source>
        <strain evidence="2">ECLA1</strain>
    </source>
</reference>
<accession>A0AAE0ZG80</accession>
<keyword evidence="3" id="KW-1185">Reference proteome</keyword>
<dbReference type="EMBL" id="JAWDGP010004021">
    <property type="protein sequence ID" value="KAK3768742.1"/>
    <property type="molecule type" value="Genomic_DNA"/>
</dbReference>
<comment type="caution">
    <text evidence="2">The sequence shown here is derived from an EMBL/GenBank/DDBJ whole genome shotgun (WGS) entry which is preliminary data.</text>
</comment>
<proteinExistence type="predicted"/>
<evidence type="ECO:0000256" key="1">
    <source>
        <dbReference type="SAM" id="MobiDB-lite"/>
    </source>
</evidence>
<sequence length="239" mass="26343">MAYSILPPHHPTDINIKLDVALDNSGDVISRRPLTQAPAPNPALSQSPQPGLDLLDERAPRTRSNILPSRVGSDGAENSANVVQTSPHSRLIMTVLPPPTGLESGSRLEYYRLLQLLPDQHLDRAVIFRQSPAFSSRDRLAGSRPSLNSLARCTQHFRLVTTHPRLVPDSQLAQPWSLTPQTGLRSRAGARHGSLPPDYRVETHEQYRDMLDLNLREASIVTLESVPGPTPEGFIDITN</sequence>
<dbReference type="Proteomes" id="UP001283361">
    <property type="component" value="Unassembled WGS sequence"/>
</dbReference>
<protein>
    <submittedName>
        <fullName evidence="2">Uncharacterized protein</fullName>
    </submittedName>
</protein>
<feature type="region of interest" description="Disordered" evidence="1">
    <location>
        <begin position="31"/>
        <end position="55"/>
    </location>
</feature>
<evidence type="ECO:0000313" key="3">
    <source>
        <dbReference type="Proteomes" id="UP001283361"/>
    </source>
</evidence>
<evidence type="ECO:0000313" key="2">
    <source>
        <dbReference type="EMBL" id="KAK3768742.1"/>
    </source>
</evidence>
<gene>
    <name evidence="2" type="ORF">RRG08_025985</name>
</gene>
<organism evidence="2 3">
    <name type="scientific">Elysia crispata</name>
    <name type="common">lettuce slug</name>
    <dbReference type="NCBI Taxonomy" id="231223"/>
    <lineage>
        <taxon>Eukaryota</taxon>
        <taxon>Metazoa</taxon>
        <taxon>Spiralia</taxon>
        <taxon>Lophotrochozoa</taxon>
        <taxon>Mollusca</taxon>
        <taxon>Gastropoda</taxon>
        <taxon>Heterobranchia</taxon>
        <taxon>Euthyneura</taxon>
        <taxon>Panpulmonata</taxon>
        <taxon>Sacoglossa</taxon>
        <taxon>Placobranchoidea</taxon>
        <taxon>Plakobranchidae</taxon>
        <taxon>Elysia</taxon>
    </lineage>
</organism>
<dbReference type="AlphaFoldDB" id="A0AAE0ZG80"/>
<name>A0AAE0ZG80_9GAST</name>
<feature type="region of interest" description="Disordered" evidence="1">
    <location>
        <begin position="65"/>
        <end position="84"/>
    </location>
</feature>